<proteinExistence type="predicted"/>
<accession>A0A2V5HXB2</accession>
<evidence type="ECO:0000313" key="3">
    <source>
        <dbReference type="Proteomes" id="UP000249829"/>
    </source>
</evidence>
<organism evidence="2 3">
    <name type="scientific">Aspergillus violaceofuscus (strain CBS 115571)</name>
    <dbReference type="NCBI Taxonomy" id="1450538"/>
    <lineage>
        <taxon>Eukaryota</taxon>
        <taxon>Fungi</taxon>
        <taxon>Dikarya</taxon>
        <taxon>Ascomycota</taxon>
        <taxon>Pezizomycotina</taxon>
        <taxon>Eurotiomycetes</taxon>
        <taxon>Eurotiomycetidae</taxon>
        <taxon>Eurotiales</taxon>
        <taxon>Aspergillaceae</taxon>
        <taxon>Aspergillus</taxon>
    </lineage>
</organism>
<keyword evidence="3" id="KW-1185">Reference proteome</keyword>
<reference evidence="2 3" key="1">
    <citation type="submission" date="2018-02" db="EMBL/GenBank/DDBJ databases">
        <title>The genomes of Aspergillus section Nigri reveals drivers in fungal speciation.</title>
        <authorList>
            <consortium name="DOE Joint Genome Institute"/>
            <person name="Vesth T.C."/>
            <person name="Nybo J."/>
            <person name="Theobald S."/>
            <person name="Brandl J."/>
            <person name="Frisvad J.C."/>
            <person name="Nielsen K.F."/>
            <person name="Lyhne E.K."/>
            <person name="Kogle M.E."/>
            <person name="Kuo A."/>
            <person name="Riley R."/>
            <person name="Clum A."/>
            <person name="Nolan M."/>
            <person name="Lipzen A."/>
            <person name="Salamov A."/>
            <person name="Henrissat B."/>
            <person name="Wiebenga A."/>
            <person name="De vries R.P."/>
            <person name="Grigoriev I.V."/>
            <person name="Mortensen U.H."/>
            <person name="Andersen M.R."/>
            <person name="Baker S.E."/>
        </authorList>
    </citation>
    <scope>NUCLEOTIDE SEQUENCE [LARGE SCALE GENOMIC DNA]</scope>
    <source>
        <strain evidence="2 3">CBS 115571</strain>
    </source>
</reference>
<dbReference type="AlphaFoldDB" id="A0A2V5HXB2"/>
<protein>
    <submittedName>
        <fullName evidence="2">Uncharacterized protein</fullName>
    </submittedName>
</protein>
<evidence type="ECO:0000256" key="1">
    <source>
        <dbReference type="SAM" id="MobiDB-lite"/>
    </source>
</evidence>
<gene>
    <name evidence="2" type="ORF">BO99DRAFT_219199</name>
</gene>
<feature type="region of interest" description="Disordered" evidence="1">
    <location>
        <begin position="55"/>
        <end position="74"/>
    </location>
</feature>
<dbReference type="EMBL" id="KZ825168">
    <property type="protein sequence ID" value="PYI16527.1"/>
    <property type="molecule type" value="Genomic_DNA"/>
</dbReference>
<name>A0A2V5HXB2_ASPV1</name>
<dbReference type="Proteomes" id="UP000249829">
    <property type="component" value="Unassembled WGS sequence"/>
</dbReference>
<evidence type="ECO:0000313" key="2">
    <source>
        <dbReference type="EMBL" id="PYI16527.1"/>
    </source>
</evidence>
<sequence>MRPVFDSRMMHSNFFFCFWSPRILLAFPYTHTLFWTPFKVKTMSKTKNPSELVTSYKDPALTEPSTKTDGEQKVSVLLGTHTN</sequence>